<evidence type="ECO:0000313" key="2">
    <source>
        <dbReference type="EMBL" id="RHJ88396.1"/>
    </source>
</evidence>
<dbReference type="InterPro" id="IPR019575">
    <property type="entry name" value="Nuop51_4Fe4S-bd"/>
</dbReference>
<name>A0A415E418_9FIRM</name>
<dbReference type="NCBIfam" id="NF009410">
    <property type="entry name" value="PRK12771.1"/>
    <property type="match status" value="1"/>
</dbReference>
<dbReference type="Gene3D" id="1.10.1060.10">
    <property type="entry name" value="Alpha-helical ferredoxin"/>
    <property type="match status" value="1"/>
</dbReference>
<dbReference type="Pfam" id="PF10589">
    <property type="entry name" value="NADH_4Fe-4S"/>
    <property type="match status" value="1"/>
</dbReference>
<dbReference type="GeneID" id="83006292"/>
<dbReference type="SUPFAM" id="SSF51971">
    <property type="entry name" value="Nucleotide-binding domain"/>
    <property type="match status" value="2"/>
</dbReference>
<comment type="caution">
    <text evidence="2">The sequence shown here is derived from an EMBL/GenBank/DDBJ whole genome shotgun (WGS) entry which is preliminary data.</text>
</comment>
<dbReference type="Pfam" id="PF14691">
    <property type="entry name" value="Fer4_20"/>
    <property type="match status" value="1"/>
</dbReference>
<dbReference type="GO" id="GO:0016491">
    <property type="term" value="F:oxidoreductase activity"/>
    <property type="evidence" value="ECO:0007669"/>
    <property type="project" value="InterPro"/>
</dbReference>
<dbReference type="SUPFAM" id="SSF140490">
    <property type="entry name" value="Nqo1C-terminal domain-like"/>
    <property type="match status" value="1"/>
</dbReference>
<dbReference type="PANTHER" id="PTHR42783">
    <property type="entry name" value="GLUTAMATE SYNTHASE [NADPH] SMALL CHAIN"/>
    <property type="match status" value="1"/>
</dbReference>
<dbReference type="OrthoDB" id="9803192at2"/>
<dbReference type="SUPFAM" id="SSF46548">
    <property type="entry name" value="alpha-helical ferredoxin"/>
    <property type="match status" value="1"/>
</dbReference>
<gene>
    <name evidence="2" type="ORF">DW099_08330</name>
</gene>
<dbReference type="RefSeq" id="WP_067542362.1">
    <property type="nucleotide sequence ID" value="NZ_AP025567.1"/>
</dbReference>
<reference evidence="2 3" key="1">
    <citation type="submission" date="2018-08" db="EMBL/GenBank/DDBJ databases">
        <title>A genome reference for cultivated species of the human gut microbiota.</title>
        <authorList>
            <person name="Zou Y."/>
            <person name="Xue W."/>
            <person name="Luo G."/>
        </authorList>
    </citation>
    <scope>NUCLEOTIDE SEQUENCE [LARGE SCALE GENOMIC DNA]</scope>
    <source>
        <strain evidence="2 3">AM07-24</strain>
    </source>
</reference>
<dbReference type="InterPro" id="IPR009051">
    <property type="entry name" value="Helical_ferredxn"/>
</dbReference>
<evidence type="ECO:0000259" key="1">
    <source>
        <dbReference type="SMART" id="SM00928"/>
    </source>
</evidence>
<dbReference type="STRING" id="1776384.GCA_900086585_04012"/>
<dbReference type="EMBL" id="QRMS01000002">
    <property type="protein sequence ID" value="RHJ88396.1"/>
    <property type="molecule type" value="Genomic_DNA"/>
</dbReference>
<feature type="domain" description="NADH-ubiquinone oxidoreductase 51kDa subunit iron-sulphur binding" evidence="1">
    <location>
        <begin position="37"/>
        <end position="81"/>
    </location>
</feature>
<dbReference type="InterPro" id="IPR028261">
    <property type="entry name" value="DPD_II"/>
</dbReference>
<dbReference type="PRINTS" id="PR00419">
    <property type="entry name" value="ADXRDTASE"/>
</dbReference>
<dbReference type="Gene3D" id="3.50.50.60">
    <property type="entry name" value="FAD/NAD(P)-binding domain"/>
    <property type="match status" value="2"/>
</dbReference>
<dbReference type="Proteomes" id="UP000284841">
    <property type="component" value="Unassembled WGS sequence"/>
</dbReference>
<dbReference type="PANTHER" id="PTHR42783:SF3">
    <property type="entry name" value="GLUTAMATE SYNTHASE [NADPH] SMALL CHAIN-RELATED"/>
    <property type="match status" value="1"/>
</dbReference>
<dbReference type="SMART" id="SM00928">
    <property type="entry name" value="NADH_4Fe-4S"/>
    <property type="match status" value="1"/>
</dbReference>
<evidence type="ECO:0000313" key="3">
    <source>
        <dbReference type="Proteomes" id="UP000284841"/>
    </source>
</evidence>
<dbReference type="InterPro" id="IPR037207">
    <property type="entry name" value="Nuop51_4Fe4S-bd_sf"/>
</dbReference>
<dbReference type="AlphaFoldDB" id="A0A415E418"/>
<dbReference type="Pfam" id="PF07992">
    <property type="entry name" value="Pyr_redox_2"/>
    <property type="match status" value="1"/>
</dbReference>
<dbReference type="InterPro" id="IPR036188">
    <property type="entry name" value="FAD/NAD-bd_sf"/>
</dbReference>
<protein>
    <submittedName>
        <fullName evidence="2">FAD-dependent oxidoreductase</fullName>
    </submittedName>
</protein>
<dbReference type="Gene3D" id="1.20.1440.230">
    <property type="entry name" value="NADH-ubiquinone oxidoreductase 51kDa subunit, iron-sulphur binding domain"/>
    <property type="match status" value="1"/>
</dbReference>
<dbReference type="InterPro" id="IPR023753">
    <property type="entry name" value="FAD/NAD-binding_dom"/>
</dbReference>
<proteinExistence type="predicted"/>
<accession>A0A415E418</accession>
<keyword evidence="3" id="KW-1185">Reference proteome</keyword>
<dbReference type="GO" id="GO:0051539">
    <property type="term" value="F:4 iron, 4 sulfur cluster binding"/>
    <property type="evidence" value="ECO:0007669"/>
    <property type="project" value="InterPro"/>
</dbReference>
<organism evidence="2 3">
    <name type="scientific">Emergencia timonensis</name>
    <dbReference type="NCBI Taxonomy" id="1776384"/>
    <lineage>
        <taxon>Bacteria</taxon>
        <taxon>Bacillati</taxon>
        <taxon>Bacillota</taxon>
        <taxon>Clostridia</taxon>
        <taxon>Peptostreptococcales</taxon>
        <taxon>Anaerovoracaceae</taxon>
        <taxon>Emergencia</taxon>
    </lineage>
</organism>
<sequence>MERLYMKSKDSAQMAVEGLYRDLERRIISSPAGQCPVDMASAFLRMCHAQSCGKCVPCRVGLGQLQIMIEEILSMDTNTDLKILKKLEKTAKAIQVSSDCAIGVEAATMVLKGLSGFREDYESHILNHCCADNVINQRQSVPCVGACPAGVDVPGYISLVHAGRYDDAIRLIRKDNPFPTVCALICEHPCEEKCRRNIIDAPLNIRGIKRYAVDNCAEIVPVPKKMDDTGKRIAVIGGGPSGLSAAYFLSIMGHQVTVYEKRTQLGGMLRYGIPSYRLPRERLQWDIDAIAAAGVEFKTDYDVQSEETIHKIKENHDAIYISIGSHNHKDIGIPGEYAKGVIPAVEMLRGIGDDAMPNFNGRSVAVIGGGNVAMDVARTAKRLGASEVCIVYRRRRDDMTALPDEINGAIAEGCQLFQLKAPSEIIVDKNGKVKGLYVQPQIAGEADKSGRPRPVDADQPREKILCDIVISAIGQATDLEFFENYGIPVFRGNIKTEKSNVVDKVQGIYAGGDCVTGPSTVINAIAAGKVAAANIDTYLGYNHQIEVDIEIPTPLIQDKKARGRIELKERYASERGGDFGEVELPMTREESSTECARCLRCDTCGYGSFRGGREQKW</sequence>